<proteinExistence type="predicted"/>
<protein>
    <submittedName>
        <fullName evidence="2">Vomeronasal type-1 receptor</fullName>
    </submittedName>
</protein>
<evidence type="ECO:0000313" key="2">
    <source>
        <dbReference type="WBParaSite" id="PS1159_v2.g10705.t2"/>
    </source>
</evidence>
<organism evidence="1 2">
    <name type="scientific">Panagrolaimus sp. PS1159</name>
    <dbReference type="NCBI Taxonomy" id="55785"/>
    <lineage>
        <taxon>Eukaryota</taxon>
        <taxon>Metazoa</taxon>
        <taxon>Ecdysozoa</taxon>
        <taxon>Nematoda</taxon>
        <taxon>Chromadorea</taxon>
        <taxon>Rhabditida</taxon>
        <taxon>Tylenchina</taxon>
        <taxon>Panagrolaimomorpha</taxon>
        <taxon>Panagrolaimoidea</taxon>
        <taxon>Panagrolaimidae</taxon>
        <taxon>Panagrolaimus</taxon>
    </lineage>
</organism>
<evidence type="ECO:0000313" key="1">
    <source>
        <dbReference type="Proteomes" id="UP000887580"/>
    </source>
</evidence>
<accession>A0AC35EU52</accession>
<sequence length="104" mass="12087">MDYIFYRIRTHVHIRKSNDLALRLATSAFLMFICYLMLGLFSMLSALTPKTNSWMYRPLWFIANDILCSTNAPILLALNKPIRKKFLRLIGFQIASTQKSSILL</sequence>
<dbReference type="Proteomes" id="UP000887580">
    <property type="component" value="Unplaced"/>
</dbReference>
<dbReference type="WBParaSite" id="PS1159_v2.g10705.t2">
    <property type="protein sequence ID" value="PS1159_v2.g10705.t2"/>
    <property type="gene ID" value="PS1159_v2.g10705"/>
</dbReference>
<name>A0AC35EU52_9BILA</name>
<reference evidence="2" key="1">
    <citation type="submission" date="2022-11" db="UniProtKB">
        <authorList>
            <consortium name="WormBaseParasite"/>
        </authorList>
    </citation>
    <scope>IDENTIFICATION</scope>
</reference>